<reference evidence="3 4" key="1">
    <citation type="submission" date="2018-04" db="EMBL/GenBank/DDBJ databases">
        <title>Bordetella sp. HZ20 isolated from seawater.</title>
        <authorList>
            <person name="Sun C."/>
        </authorList>
    </citation>
    <scope>NUCLEOTIDE SEQUENCE [LARGE SCALE GENOMIC DNA]</scope>
    <source>
        <strain evidence="3 4">HZ20</strain>
    </source>
</reference>
<dbReference type="SUPFAM" id="SSF52821">
    <property type="entry name" value="Rhodanese/Cell cycle control phosphatase"/>
    <property type="match status" value="1"/>
</dbReference>
<keyword evidence="1" id="KW-0732">Signal</keyword>
<sequence length="185" mass="20147">MFRKTLLCLATALLVSACSGEDARQLTAPEAFEQAQAGEITLIDIRRPDEWKQTGLARDVVAIDMNHPQGIPGFAKEVARTVNNDLDAPIVLICRTGNRSSRMAEILSETGFTNVKHIPKVCSVVQMVLAGWHAGYRLNLAHSAREPRYSDERHSSHVKQCECGLLECQPGSLAGAGEPDTKNPA</sequence>
<keyword evidence="4" id="KW-1185">Reference proteome</keyword>
<gene>
    <name evidence="3" type="ORF">DBV39_12190</name>
</gene>
<dbReference type="OrthoDB" id="9800872at2"/>
<dbReference type="InterPro" id="IPR036873">
    <property type="entry name" value="Rhodanese-like_dom_sf"/>
</dbReference>
<evidence type="ECO:0000313" key="3">
    <source>
        <dbReference type="EMBL" id="AWB34341.1"/>
    </source>
</evidence>
<feature type="domain" description="Rhodanese" evidence="2">
    <location>
        <begin position="36"/>
        <end position="123"/>
    </location>
</feature>
<organism evidence="3 4">
    <name type="scientific">Orrella marina</name>
    <dbReference type="NCBI Taxonomy" id="2163011"/>
    <lineage>
        <taxon>Bacteria</taxon>
        <taxon>Pseudomonadati</taxon>
        <taxon>Pseudomonadota</taxon>
        <taxon>Betaproteobacteria</taxon>
        <taxon>Burkholderiales</taxon>
        <taxon>Alcaligenaceae</taxon>
        <taxon>Orrella</taxon>
    </lineage>
</organism>
<dbReference type="Pfam" id="PF00581">
    <property type="entry name" value="Rhodanese"/>
    <property type="match status" value="1"/>
</dbReference>
<dbReference type="EMBL" id="CP028901">
    <property type="protein sequence ID" value="AWB34341.1"/>
    <property type="molecule type" value="Genomic_DNA"/>
</dbReference>
<dbReference type="AlphaFoldDB" id="A0A2R4XKN5"/>
<feature type="chain" id="PRO_5015332206" description="Rhodanese domain-containing protein" evidence="1">
    <location>
        <begin position="24"/>
        <end position="185"/>
    </location>
</feature>
<dbReference type="KEGG" id="boz:DBV39_12190"/>
<dbReference type="RefSeq" id="WP_108621757.1">
    <property type="nucleotide sequence ID" value="NZ_CP028901.1"/>
</dbReference>
<dbReference type="PROSITE" id="PS51257">
    <property type="entry name" value="PROKAR_LIPOPROTEIN"/>
    <property type="match status" value="1"/>
</dbReference>
<accession>A0A2R4XKN5</accession>
<protein>
    <recommendedName>
        <fullName evidence="2">Rhodanese domain-containing protein</fullName>
    </recommendedName>
</protein>
<dbReference type="InterPro" id="IPR001763">
    <property type="entry name" value="Rhodanese-like_dom"/>
</dbReference>
<dbReference type="PROSITE" id="PS50206">
    <property type="entry name" value="RHODANESE_3"/>
    <property type="match status" value="1"/>
</dbReference>
<evidence type="ECO:0000256" key="1">
    <source>
        <dbReference type="SAM" id="SignalP"/>
    </source>
</evidence>
<dbReference type="Gene3D" id="3.40.250.10">
    <property type="entry name" value="Rhodanese-like domain"/>
    <property type="match status" value="1"/>
</dbReference>
<name>A0A2R4XKN5_9BURK</name>
<evidence type="ECO:0000313" key="4">
    <source>
        <dbReference type="Proteomes" id="UP000244571"/>
    </source>
</evidence>
<dbReference type="Proteomes" id="UP000244571">
    <property type="component" value="Chromosome"/>
</dbReference>
<proteinExistence type="predicted"/>
<evidence type="ECO:0000259" key="2">
    <source>
        <dbReference type="PROSITE" id="PS50206"/>
    </source>
</evidence>
<feature type="signal peptide" evidence="1">
    <location>
        <begin position="1"/>
        <end position="23"/>
    </location>
</feature>